<evidence type="ECO:0000256" key="4">
    <source>
        <dbReference type="ARBA" id="ARBA00022658"/>
    </source>
</evidence>
<evidence type="ECO:0000259" key="9">
    <source>
        <dbReference type="PROSITE" id="PS50003"/>
    </source>
</evidence>
<feature type="compositionally biased region" description="Low complexity" evidence="8">
    <location>
        <begin position="296"/>
        <end position="306"/>
    </location>
</feature>
<accession>A0A091D0P4</accession>
<dbReference type="Pfam" id="PF00168">
    <property type="entry name" value="C2"/>
    <property type="match status" value="1"/>
</dbReference>
<dbReference type="STRING" id="885580.ENSFDAP00000012291"/>
<dbReference type="InterPro" id="IPR001849">
    <property type="entry name" value="PH_domain"/>
</dbReference>
<dbReference type="PROSITE" id="PS00741">
    <property type="entry name" value="DH_1"/>
    <property type="match status" value="1"/>
</dbReference>
<feature type="region of interest" description="Disordered" evidence="8">
    <location>
        <begin position="246"/>
        <end position="343"/>
    </location>
</feature>
<evidence type="ECO:0000256" key="1">
    <source>
        <dbReference type="ARBA" id="ARBA00004489"/>
    </source>
</evidence>
<dbReference type="GO" id="GO:0016020">
    <property type="term" value="C:membrane"/>
    <property type="evidence" value="ECO:0007669"/>
    <property type="project" value="TreeGrafter"/>
</dbReference>
<dbReference type="InterPro" id="IPR036481">
    <property type="entry name" value="Bcr-Abl_oncoprot_oligo_sf"/>
</dbReference>
<proteinExistence type="predicted"/>
<evidence type="ECO:0000256" key="2">
    <source>
        <dbReference type="ARBA" id="ARBA00004552"/>
    </source>
</evidence>
<dbReference type="PROSITE" id="PS50004">
    <property type="entry name" value="C2"/>
    <property type="match status" value="1"/>
</dbReference>
<reference evidence="13 14" key="1">
    <citation type="submission" date="2013-11" db="EMBL/GenBank/DDBJ databases">
        <title>The Damaraland mole rat (Fukomys damarensis) genome and evolution of African mole rats.</title>
        <authorList>
            <person name="Gladyshev V.N."/>
            <person name="Fang X."/>
        </authorList>
    </citation>
    <scope>NUCLEOTIDE SEQUENCE [LARGE SCALE GENOMIC DNA]</scope>
    <source>
        <tissue evidence="13">Liver</tissue>
    </source>
</reference>
<dbReference type="CDD" id="cd04387">
    <property type="entry name" value="RhoGAP_Bcr"/>
    <property type="match status" value="1"/>
</dbReference>
<dbReference type="GO" id="GO:0005096">
    <property type="term" value="F:GTPase activator activity"/>
    <property type="evidence" value="ECO:0007669"/>
    <property type="project" value="UniProtKB-KW"/>
</dbReference>
<gene>
    <name evidence="13" type="ORF">H920_14904</name>
</gene>
<dbReference type="InterPro" id="IPR000198">
    <property type="entry name" value="RhoGAP_dom"/>
</dbReference>
<dbReference type="SMART" id="SM00325">
    <property type="entry name" value="RhoGEF"/>
    <property type="match status" value="1"/>
</dbReference>
<dbReference type="Gene3D" id="4.10.280.30">
    <property type="entry name" value="Bcr-Abl oncoprotein oligomerisation domain"/>
    <property type="match status" value="1"/>
</dbReference>
<dbReference type="InterPro" id="IPR008936">
    <property type="entry name" value="Rho_GTPase_activation_prot"/>
</dbReference>
<organism evidence="13 14">
    <name type="scientific">Fukomys damarensis</name>
    <name type="common">Damaraland mole rat</name>
    <name type="synonym">Cryptomys damarensis</name>
    <dbReference type="NCBI Taxonomy" id="885580"/>
    <lineage>
        <taxon>Eukaryota</taxon>
        <taxon>Metazoa</taxon>
        <taxon>Chordata</taxon>
        <taxon>Craniata</taxon>
        <taxon>Vertebrata</taxon>
        <taxon>Euteleostomi</taxon>
        <taxon>Mammalia</taxon>
        <taxon>Eutheria</taxon>
        <taxon>Euarchontoglires</taxon>
        <taxon>Glires</taxon>
        <taxon>Rodentia</taxon>
        <taxon>Hystricomorpha</taxon>
        <taxon>Bathyergidae</taxon>
        <taxon>Fukomys</taxon>
    </lineage>
</organism>
<name>A0A091D0P4_FUKDA</name>
<dbReference type="SMART" id="SM00239">
    <property type="entry name" value="C2"/>
    <property type="match status" value="1"/>
</dbReference>
<dbReference type="Pfam" id="PF09036">
    <property type="entry name" value="Bcr-Abl_Oligo"/>
    <property type="match status" value="1"/>
</dbReference>
<keyword evidence="3" id="KW-0343">GTPase activation</keyword>
<dbReference type="Pfam" id="PF00621">
    <property type="entry name" value="RhoGEF"/>
    <property type="match status" value="1"/>
</dbReference>
<dbReference type="FunFam" id="1.20.900.10:FF:000014">
    <property type="entry name" value="active breakpoint cluster region-related protein isoform X2"/>
    <property type="match status" value="1"/>
</dbReference>
<dbReference type="PROSITE" id="PS50010">
    <property type="entry name" value="DH_2"/>
    <property type="match status" value="1"/>
</dbReference>
<dbReference type="SUPFAM" id="SSF48350">
    <property type="entry name" value="GTPase activation domain, GAP"/>
    <property type="match status" value="1"/>
</dbReference>
<feature type="domain" description="PH" evidence="9">
    <location>
        <begin position="760"/>
        <end position="918"/>
    </location>
</feature>
<dbReference type="SUPFAM" id="SSF69036">
    <property type="entry name" value="Bcr-Abl oncoprotein oligomerization domain"/>
    <property type="match status" value="1"/>
</dbReference>
<dbReference type="InterPro" id="IPR037769">
    <property type="entry name" value="Abr/Bcr"/>
</dbReference>
<dbReference type="InterPro" id="IPR000008">
    <property type="entry name" value="C2_dom"/>
</dbReference>
<sequence>MVDPVGFAEAWKAQFPDSEPPRMELRSVGDIEQELERCKASIRRLEQEVNQERFRMIYLQTLLAKEKKSYDRQRWGFRRAAQPPDDAAEPHDRGPPTSVAALRSNFERIRKGHGQPGAADPEKPFYVNVEFHHERGLVKVNDKEVSDRISSLGSQAMQMERKKSQQGSGSAQGDASRTHYRGRSSESSCGIDGDYEDAELNPRFLKDNLISANGGSRPPWPPLEYQPYQSIYVGGMMVEGEGKAPLLRSQSTSEQEKRLTWPRRSYSPRSFEDSGGGYTPDCSSNENLTSSEEDFSSGQSSRVSPSPTTYRMFRDKSRSPSQNSQQSFDSSSPPTPQCQKRQRQCQVVVSEATIVGVRKTGQIWPSDGDSTFHADTEPLQQEPQERIHDVVTSIVEHFQALLLCHLATLGGDASFGTPPGYSCAADRAEEQRRHQDVLPYIDDSPSSSPHLGSKGRGSRDALASGVLEPTKASELDLEKGLEMRKWVLSGILASEETYLSHLEALLLPMKPLKAAATTSQPVLTSQQIETIFFKVPELYEIHKEFYDGLFPRVQQWSHQQRVGDLFQKLASQLGVYRAFVDNYGVAMEMAEKCCQANAQFAEISENLRARGNKDAKEPTTKNSLETLLYKPVDRVTRSTLVLHDLLKHTPTSHPDHPLLQDALRISQNFLSSINEEITPRRQSMTVKKGEPGSLTPGFYPFGNDWAVLQVLKSNRQLLWLASILALAHPRAVSSRPVVVIAPYPLTLFHSTQERLRKHRQLLKDSFMVELVEGARKLRHVFLFTDLLLCTKLKKQSGGKTQQYDCKWYIPLTDLSFQMVDESEAAPNIPLVPDEELDALKIKISQIKSDIQREKRANKASKAIERLKKKLSEQESLLLLTSPSMAFKVHSRNGKSYTFLISSDYERAEWRENIREQQKKCFKSFSLTSVELQMLTNSCVKLQTVHNIPLTINKEDDESPGLYGFLNVIVHSATGFKQSYNLYCTLEVDSFGYFVNKAKTRVYRDTTEPNWNEEFEIELEGSQTLRILCYEKCYNKMKIAKEDGESTDRLMGKGQVQPEEVGAVGPRMREPLSARAAMQGLLRHFYPSQAGRSRVASAEKRLCAPGTALWSHIRNLVCRGKLDPQALQDRDWQRTVISMNGIEVKLSVKFTSREFSLKRMPSRKQTGVFGVKIAVVTKRERSKVPYIVRQCVEEIERRGMEEVGIYRVSGVATDIQALKAAFDVNNKDVSVMMSEMDVNAIAGTLKLYFRELPEPLFTDEFYPNFAEGIALSDPVAKESCMLNLLLSLPEANLLTFLFLLDHLKRVAEKETVNKMSLHNLATVFGPTLLRPSEKESKLPTNPSQPITMTDSWSLEVMSQVQVLLYFLQLEAIPAPDSKRQSILFSTEV</sequence>
<feature type="compositionally biased region" description="Low complexity" evidence="8">
    <location>
        <begin position="319"/>
        <end position="332"/>
    </location>
</feature>
<dbReference type="Gene3D" id="2.60.40.150">
    <property type="entry name" value="C2 domain"/>
    <property type="match status" value="1"/>
</dbReference>
<dbReference type="InterPro" id="IPR015123">
    <property type="entry name" value="Bcr-Abl_oncoprot_oligo"/>
</dbReference>
<feature type="region of interest" description="Disordered" evidence="8">
    <location>
        <begin position="438"/>
        <end position="465"/>
    </location>
</feature>
<feature type="compositionally biased region" description="Polar residues" evidence="8">
    <location>
        <begin position="148"/>
        <end position="157"/>
    </location>
</feature>
<keyword evidence="6" id="KW-0966">Cell projection</keyword>
<feature type="coiled-coil region" evidence="7">
    <location>
        <begin position="28"/>
        <end position="55"/>
    </location>
</feature>
<dbReference type="GO" id="GO:0030424">
    <property type="term" value="C:axon"/>
    <property type="evidence" value="ECO:0007669"/>
    <property type="project" value="UniProtKB-SubCell"/>
</dbReference>
<dbReference type="PROSITE" id="PS50003">
    <property type="entry name" value="PH_DOMAIN"/>
    <property type="match status" value="1"/>
</dbReference>
<evidence type="ECO:0000313" key="13">
    <source>
        <dbReference type="EMBL" id="KFO23700.1"/>
    </source>
</evidence>
<feature type="domain" description="Rho-GAP" evidence="12">
    <location>
        <begin position="1170"/>
        <end position="1364"/>
    </location>
</feature>
<dbReference type="InterPro" id="IPR035899">
    <property type="entry name" value="DBL_dom_sf"/>
</dbReference>
<dbReference type="GO" id="GO:0004674">
    <property type="term" value="F:protein serine/threonine kinase activity"/>
    <property type="evidence" value="ECO:0007669"/>
    <property type="project" value="InterPro"/>
</dbReference>
<dbReference type="Proteomes" id="UP000028990">
    <property type="component" value="Unassembled WGS sequence"/>
</dbReference>
<evidence type="ECO:0000256" key="8">
    <source>
        <dbReference type="SAM" id="MobiDB-lite"/>
    </source>
</evidence>
<dbReference type="PROSITE" id="PS50238">
    <property type="entry name" value="RHOGAP"/>
    <property type="match status" value="1"/>
</dbReference>
<dbReference type="eggNOG" id="KOG4269">
    <property type="taxonomic scope" value="Eukaryota"/>
</dbReference>
<feature type="region of interest" description="Disordered" evidence="8">
    <location>
        <begin position="142"/>
        <end position="194"/>
    </location>
</feature>
<dbReference type="Gene3D" id="1.20.900.10">
    <property type="entry name" value="Dbl homology (DH) domain"/>
    <property type="match status" value="1"/>
</dbReference>
<dbReference type="SUPFAM" id="SSF49562">
    <property type="entry name" value="C2 domain (Calcium/lipid-binding domain, CaLB)"/>
    <property type="match status" value="1"/>
</dbReference>
<keyword evidence="7" id="KW-0175">Coiled coil</keyword>
<evidence type="ECO:0000256" key="6">
    <source>
        <dbReference type="ARBA" id="ARBA00023273"/>
    </source>
</evidence>
<dbReference type="PANTHER" id="PTHR23182:SF3">
    <property type="entry name" value="BREAKPOINT CLUSTER REGION PROTEIN"/>
    <property type="match status" value="1"/>
</dbReference>
<dbReference type="Gene3D" id="2.30.29.30">
    <property type="entry name" value="Pleckstrin-homology domain (PH domain)/Phosphotyrosine-binding domain (PTB)"/>
    <property type="match status" value="1"/>
</dbReference>
<comment type="subcellular location">
    <subcellularLocation>
        <location evidence="1">Cell projection</location>
        <location evidence="1">Axon</location>
    </subcellularLocation>
    <subcellularLocation>
        <location evidence="2">Cell projection</location>
        <location evidence="2">Dendritic spine</location>
    </subcellularLocation>
</comment>
<evidence type="ECO:0000256" key="3">
    <source>
        <dbReference type="ARBA" id="ARBA00022468"/>
    </source>
</evidence>
<dbReference type="InterPro" id="IPR000219">
    <property type="entry name" value="DH_dom"/>
</dbReference>
<feature type="coiled-coil region" evidence="7">
    <location>
        <begin position="836"/>
        <end position="876"/>
    </location>
</feature>
<dbReference type="InterPro" id="IPR001331">
    <property type="entry name" value="GDS_CDC24_CS"/>
</dbReference>
<dbReference type="InterPro" id="IPR035892">
    <property type="entry name" value="C2_domain_sf"/>
</dbReference>
<keyword evidence="4" id="KW-0344">Guanine-nucleotide releasing factor</keyword>
<dbReference type="InterPro" id="IPR011993">
    <property type="entry name" value="PH-like_dom_sf"/>
</dbReference>
<keyword evidence="5" id="KW-0770">Synapse</keyword>
<evidence type="ECO:0000259" key="10">
    <source>
        <dbReference type="PROSITE" id="PS50004"/>
    </source>
</evidence>
<feature type="domain" description="C2" evidence="10">
    <location>
        <begin position="945"/>
        <end position="1071"/>
    </location>
</feature>
<keyword evidence="14" id="KW-1185">Reference proteome</keyword>
<evidence type="ECO:0000256" key="7">
    <source>
        <dbReference type="SAM" id="Coils"/>
    </source>
</evidence>
<dbReference type="Gene3D" id="1.10.555.10">
    <property type="entry name" value="Rho GTPase activation protein"/>
    <property type="match status" value="1"/>
</dbReference>
<evidence type="ECO:0000256" key="5">
    <source>
        <dbReference type="ARBA" id="ARBA00023018"/>
    </source>
</evidence>
<dbReference type="CDD" id="cd08686">
    <property type="entry name" value="C2_ABR"/>
    <property type="match status" value="1"/>
</dbReference>
<feature type="domain" description="DH" evidence="11">
    <location>
        <begin position="483"/>
        <end position="676"/>
    </location>
</feature>
<protein>
    <submittedName>
        <fullName evidence="13">Breakpoint cluster region protein</fullName>
    </submittedName>
</protein>
<feature type="compositionally biased region" description="Polar residues" evidence="8">
    <location>
        <begin position="165"/>
        <end position="175"/>
    </location>
</feature>
<dbReference type="Pfam" id="PF00620">
    <property type="entry name" value="RhoGAP"/>
    <property type="match status" value="1"/>
</dbReference>
<evidence type="ECO:0000313" key="14">
    <source>
        <dbReference type="Proteomes" id="UP000028990"/>
    </source>
</evidence>
<dbReference type="EMBL" id="KN123755">
    <property type="protein sequence ID" value="KFO23700.1"/>
    <property type="molecule type" value="Genomic_DNA"/>
</dbReference>
<dbReference type="GO" id="GO:0043197">
    <property type="term" value="C:dendritic spine"/>
    <property type="evidence" value="ECO:0007669"/>
    <property type="project" value="UniProtKB-SubCell"/>
</dbReference>
<dbReference type="SMART" id="SM00324">
    <property type="entry name" value="RhoGAP"/>
    <property type="match status" value="1"/>
</dbReference>
<dbReference type="GO" id="GO:0005085">
    <property type="term" value="F:guanyl-nucleotide exchange factor activity"/>
    <property type="evidence" value="ECO:0007669"/>
    <property type="project" value="UniProtKB-KW"/>
</dbReference>
<dbReference type="Pfam" id="PF19057">
    <property type="entry name" value="PH_19"/>
    <property type="match status" value="1"/>
</dbReference>
<dbReference type="SUPFAM" id="SSF48065">
    <property type="entry name" value="DBL homology domain (DH-domain)"/>
    <property type="match status" value="1"/>
</dbReference>
<evidence type="ECO:0000259" key="11">
    <source>
        <dbReference type="PROSITE" id="PS50010"/>
    </source>
</evidence>
<dbReference type="CDD" id="cd00160">
    <property type="entry name" value="RhoGEF"/>
    <property type="match status" value="1"/>
</dbReference>
<dbReference type="SMART" id="SM00233">
    <property type="entry name" value="PH"/>
    <property type="match status" value="1"/>
</dbReference>
<feature type="region of interest" description="Disordered" evidence="8">
    <location>
        <begin position="361"/>
        <end position="382"/>
    </location>
</feature>
<dbReference type="SUPFAM" id="SSF50729">
    <property type="entry name" value="PH domain-like"/>
    <property type="match status" value="1"/>
</dbReference>
<evidence type="ECO:0000259" key="12">
    <source>
        <dbReference type="PROSITE" id="PS50238"/>
    </source>
</evidence>
<dbReference type="GO" id="GO:0035556">
    <property type="term" value="P:intracellular signal transduction"/>
    <property type="evidence" value="ECO:0007669"/>
    <property type="project" value="InterPro"/>
</dbReference>
<dbReference type="PANTHER" id="PTHR23182">
    <property type="entry name" value="BREAKPOINT CLUSTER REGION PROTEIN BCR"/>
    <property type="match status" value="1"/>
</dbReference>
<dbReference type="FunFam" id="1.10.555.10:FF:000004">
    <property type="entry name" value="active breakpoint cluster region-related protein-like"/>
    <property type="match status" value="1"/>
</dbReference>